<accession>A0ABN9S0G5</accession>
<evidence type="ECO:0000313" key="5">
    <source>
        <dbReference type="Proteomes" id="UP001189429"/>
    </source>
</evidence>
<feature type="region of interest" description="Disordered" evidence="1">
    <location>
        <begin position="258"/>
        <end position="278"/>
    </location>
</feature>
<reference evidence="4" key="1">
    <citation type="submission" date="2023-10" db="EMBL/GenBank/DDBJ databases">
        <authorList>
            <person name="Chen Y."/>
            <person name="Shah S."/>
            <person name="Dougan E. K."/>
            <person name="Thang M."/>
            <person name="Chan C."/>
        </authorList>
    </citation>
    <scope>NUCLEOTIDE SEQUENCE [LARGE SCALE GENOMIC DNA]</scope>
</reference>
<dbReference type="EMBL" id="CAUYUJ010008802">
    <property type="protein sequence ID" value="CAK0825002.1"/>
    <property type="molecule type" value="Genomic_DNA"/>
</dbReference>
<keyword evidence="2" id="KW-0472">Membrane</keyword>
<proteinExistence type="predicted"/>
<dbReference type="Proteomes" id="UP001189429">
    <property type="component" value="Unassembled WGS sequence"/>
</dbReference>
<evidence type="ECO:0000256" key="2">
    <source>
        <dbReference type="SAM" id="Phobius"/>
    </source>
</evidence>
<sequence length="278" mass="30648">MSTRWRLLPLLLTLFVMPHRRRADALHRRACQAVQGGRGPARVGQRQTLQLHVLLPHVAAPPAALRVITPLGTCRGNELPLVANFLQLIRGRPPDVAHGPEVRLHRREEADDAPAHDDPARAAAAEGRHLRDTNPFFCMCNPFMNPKSAARWVACLTSCKLFPLLTLALTLPSALMVFCIPDPFNDPKSADLLMACMTHFSAFSLLVLVTLLLTSLETAPLIVLCMKLPLLNPVVVLLVWLLLLYVPLYGCSRPPCPRRATSTSGRRPQAQSATRNAL</sequence>
<evidence type="ECO:0000256" key="3">
    <source>
        <dbReference type="SAM" id="SignalP"/>
    </source>
</evidence>
<feature type="transmembrane region" description="Helical" evidence="2">
    <location>
        <begin position="192"/>
        <end position="216"/>
    </location>
</feature>
<feature type="compositionally biased region" description="Polar residues" evidence="1">
    <location>
        <begin position="260"/>
        <end position="278"/>
    </location>
</feature>
<protein>
    <submittedName>
        <fullName evidence="4">Uncharacterized protein</fullName>
    </submittedName>
</protein>
<keyword evidence="2" id="KW-0812">Transmembrane</keyword>
<keyword evidence="3" id="KW-0732">Signal</keyword>
<feature type="transmembrane region" description="Helical" evidence="2">
    <location>
        <begin position="161"/>
        <end position="180"/>
    </location>
</feature>
<gene>
    <name evidence="4" type="ORF">PCOR1329_LOCUS25246</name>
</gene>
<feature type="transmembrane region" description="Helical" evidence="2">
    <location>
        <begin position="228"/>
        <end position="249"/>
    </location>
</feature>
<comment type="caution">
    <text evidence="4">The sequence shown here is derived from an EMBL/GenBank/DDBJ whole genome shotgun (WGS) entry which is preliminary data.</text>
</comment>
<keyword evidence="5" id="KW-1185">Reference proteome</keyword>
<organism evidence="4 5">
    <name type="scientific">Prorocentrum cordatum</name>
    <dbReference type="NCBI Taxonomy" id="2364126"/>
    <lineage>
        <taxon>Eukaryota</taxon>
        <taxon>Sar</taxon>
        <taxon>Alveolata</taxon>
        <taxon>Dinophyceae</taxon>
        <taxon>Prorocentrales</taxon>
        <taxon>Prorocentraceae</taxon>
        <taxon>Prorocentrum</taxon>
    </lineage>
</organism>
<evidence type="ECO:0000313" key="4">
    <source>
        <dbReference type="EMBL" id="CAK0825002.1"/>
    </source>
</evidence>
<name>A0ABN9S0G5_9DINO</name>
<evidence type="ECO:0000256" key="1">
    <source>
        <dbReference type="SAM" id="MobiDB-lite"/>
    </source>
</evidence>
<feature type="chain" id="PRO_5046735231" evidence="3">
    <location>
        <begin position="24"/>
        <end position="278"/>
    </location>
</feature>
<feature type="signal peptide" evidence="3">
    <location>
        <begin position="1"/>
        <end position="23"/>
    </location>
</feature>
<keyword evidence="2" id="KW-1133">Transmembrane helix</keyword>